<evidence type="ECO:0000256" key="7">
    <source>
        <dbReference type="ARBA" id="ARBA00023065"/>
    </source>
</evidence>
<reference evidence="11 12" key="1">
    <citation type="submission" date="2016-10" db="EMBL/GenBank/DDBJ databases">
        <authorList>
            <person name="de Groot N.N."/>
        </authorList>
    </citation>
    <scope>NUCLEOTIDE SEQUENCE [LARGE SCALE GENOMIC DNA]</scope>
    <source>
        <strain evidence="11 12">DSM 26880</strain>
    </source>
</reference>
<dbReference type="OrthoDB" id="9780160at2"/>
<keyword evidence="4" id="KW-1003">Cell membrane</keyword>
<dbReference type="InterPro" id="IPR002528">
    <property type="entry name" value="MATE_fam"/>
</dbReference>
<accession>A0A1H3HBP6</accession>
<feature type="transmembrane region" description="Helical" evidence="10">
    <location>
        <begin position="94"/>
        <end position="112"/>
    </location>
</feature>
<evidence type="ECO:0000256" key="8">
    <source>
        <dbReference type="ARBA" id="ARBA00023136"/>
    </source>
</evidence>
<protein>
    <recommendedName>
        <fullName evidence="9">Multidrug-efflux transporter</fullName>
    </recommendedName>
</protein>
<dbReference type="PANTHER" id="PTHR43298">
    <property type="entry name" value="MULTIDRUG RESISTANCE PROTEIN NORM-RELATED"/>
    <property type="match status" value="1"/>
</dbReference>
<feature type="transmembrane region" description="Helical" evidence="10">
    <location>
        <begin position="193"/>
        <end position="216"/>
    </location>
</feature>
<feature type="transmembrane region" description="Helical" evidence="10">
    <location>
        <begin position="395"/>
        <end position="416"/>
    </location>
</feature>
<feature type="transmembrane region" description="Helical" evidence="10">
    <location>
        <begin position="52"/>
        <end position="73"/>
    </location>
</feature>
<keyword evidence="6 10" id="KW-1133">Transmembrane helix</keyword>
<evidence type="ECO:0000256" key="6">
    <source>
        <dbReference type="ARBA" id="ARBA00022989"/>
    </source>
</evidence>
<keyword evidence="2" id="KW-0813">Transport</keyword>
<feature type="transmembrane region" description="Helical" evidence="10">
    <location>
        <begin position="319"/>
        <end position="342"/>
    </location>
</feature>
<evidence type="ECO:0000256" key="4">
    <source>
        <dbReference type="ARBA" id="ARBA00022475"/>
    </source>
</evidence>
<feature type="transmembrane region" description="Helical" evidence="10">
    <location>
        <begin position="251"/>
        <end position="271"/>
    </location>
</feature>
<evidence type="ECO:0000313" key="12">
    <source>
        <dbReference type="Proteomes" id="UP000199286"/>
    </source>
</evidence>
<keyword evidence="5 10" id="KW-0812">Transmembrane</keyword>
<feature type="transmembrane region" description="Helical" evidence="10">
    <location>
        <begin position="362"/>
        <end position="383"/>
    </location>
</feature>
<evidence type="ECO:0000256" key="5">
    <source>
        <dbReference type="ARBA" id="ARBA00022692"/>
    </source>
</evidence>
<evidence type="ECO:0000313" key="11">
    <source>
        <dbReference type="EMBL" id="SDY12298.1"/>
    </source>
</evidence>
<comment type="subcellular location">
    <subcellularLocation>
        <location evidence="1">Cell inner membrane</location>
        <topology evidence="1">Multi-pass membrane protein</topology>
    </subcellularLocation>
</comment>
<proteinExistence type="predicted"/>
<dbReference type="GO" id="GO:0042910">
    <property type="term" value="F:xenobiotic transmembrane transporter activity"/>
    <property type="evidence" value="ECO:0007669"/>
    <property type="project" value="InterPro"/>
</dbReference>
<dbReference type="Pfam" id="PF01554">
    <property type="entry name" value="MatE"/>
    <property type="match status" value="2"/>
</dbReference>
<evidence type="ECO:0000256" key="3">
    <source>
        <dbReference type="ARBA" id="ARBA00022449"/>
    </source>
</evidence>
<dbReference type="STRING" id="321339.SAMN05444340_103320"/>
<dbReference type="GO" id="GO:0015297">
    <property type="term" value="F:antiporter activity"/>
    <property type="evidence" value="ECO:0007669"/>
    <property type="project" value="UniProtKB-KW"/>
</dbReference>
<feature type="transmembrane region" description="Helical" evidence="10">
    <location>
        <begin position="277"/>
        <end position="298"/>
    </location>
</feature>
<feature type="transmembrane region" description="Helical" evidence="10">
    <location>
        <begin position="132"/>
        <end position="150"/>
    </location>
</feature>
<keyword evidence="7" id="KW-0406">Ion transport</keyword>
<feature type="transmembrane region" description="Helical" evidence="10">
    <location>
        <begin position="12"/>
        <end position="32"/>
    </location>
</feature>
<dbReference type="Proteomes" id="UP000199286">
    <property type="component" value="Unassembled WGS sequence"/>
</dbReference>
<dbReference type="CDD" id="cd13131">
    <property type="entry name" value="MATE_NorM_like"/>
    <property type="match status" value="1"/>
</dbReference>
<feature type="transmembrane region" description="Helical" evidence="10">
    <location>
        <begin position="162"/>
        <end position="181"/>
    </location>
</feature>
<dbReference type="NCBIfam" id="TIGR00797">
    <property type="entry name" value="matE"/>
    <property type="match status" value="1"/>
</dbReference>
<feature type="transmembrane region" description="Helical" evidence="10">
    <location>
        <begin position="422"/>
        <end position="443"/>
    </location>
</feature>
<keyword evidence="12" id="KW-1185">Reference proteome</keyword>
<dbReference type="RefSeq" id="WP_089880615.1">
    <property type="nucleotide sequence ID" value="NZ_FNPF01000003.1"/>
</dbReference>
<evidence type="ECO:0000256" key="9">
    <source>
        <dbReference type="ARBA" id="ARBA00031636"/>
    </source>
</evidence>
<dbReference type="PIRSF" id="PIRSF006603">
    <property type="entry name" value="DinF"/>
    <property type="match status" value="1"/>
</dbReference>
<organism evidence="11 12">
    <name type="scientific">Citreimonas salinaria</name>
    <dbReference type="NCBI Taxonomy" id="321339"/>
    <lineage>
        <taxon>Bacteria</taxon>
        <taxon>Pseudomonadati</taxon>
        <taxon>Pseudomonadota</taxon>
        <taxon>Alphaproteobacteria</taxon>
        <taxon>Rhodobacterales</taxon>
        <taxon>Roseobacteraceae</taxon>
        <taxon>Citreimonas</taxon>
    </lineage>
</organism>
<keyword evidence="8 10" id="KW-0472">Membrane</keyword>
<dbReference type="GO" id="GO:0005886">
    <property type="term" value="C:plasma membrane"/>
    <property type="evidence" value="ECO:0007669"/>
    <property type="project" value="UniProtKB-SubCell"/>
</dbReference>
<dbReference type="PANTHER" id="PTHR43298:SF2">
    <property type="entry name" value="FMN_FAD EXPORTER YEEO-RELATED"/>
    <property type="match status" value="1"/>
</dbReference>
<gene>
    <name evidence="11" type="ORF">SAMN05444340_103320</name>
</gene>
<dbReference type="InterPro" id="IPR050222">
    <property type="entry name" value="MATE_MdtK"/>
</dbReference>
<name>A0A1H3HBP6_9RHOB</name>
<dbReference type="InterPro" id="IPR048279">
    <property type="entry name" value="MdtK-like"/>
</dbReference>
<evidence type="ECO:0000256" key="1">
    <source>
        <dbReference type="ARBA" id="ARBA00004429"/>
    </source>
</evidence>
<dbReference type="AlphaFoldDB" id="A0A1H3HBP6"/>
<dbReference type="EMBL" id="FNPF01000003">
    <property type="protein sequence ID" value="SDY12298.1"/>
    <property type="molecule type" value="Genomic_DNA"/>
</dbReference>
<sequence>MPLAPLTFSGHLRSVLTLGLPLIGGHLAQFAIGLTDTLMIGWYGVPELAALTLAHSFLFTLFLFGAGFGWAVMPMVATFAARGQEVMVRRATRMALWLSILYFVLVMPLAWFSAPMLRALGQSDEIAQMAQTYLRIAGWGMLPALGVMVLKNYLAGLEHTRIVLWITLAAAVANVIANYALIFGNWGAPELGIAGAAIASVLSHLTSLVFVILYAVRKLPEHQIFVRFWRPDVEMFSQVARLGIPIGVTTLAEVMLFAGSAVLMGALGVIPLAAHGIAIQVSTATFMIQMGLSNAATVRAGTALGHADAGHLAEGARAVLVLGMAAVSAAMLLFLSLPEPLIGLFLDPSEPDRAAIIETGRVLLIMAALFQAADGLQVIHIGLLRGLQDTRVPMLMAALAYWGIGMPAAWALGLPLGFGGVGVWAGLTLGLAVAAVLLAWRFWSRAVPGLARIRPGEPVPGLDAPFARD</sequence>
<evidence type="ECO:0000256" key="2">
    <source>
        <dbReference type="ARBA" id="ARBA00022448"/>
    </source>
</evidence>
<dbReference type="GO" id="GO:0006811">
    <property type="term" value="P:monoatomic ion transport"/>
    <property type="evidence" value="ECO:0007669"/>
    <property type="project" value="UniProtKB-KW"/>
</dbReference>
<keyword evidence="3" id="KW-0050">Antiport</keyword>
<evidence type="ECO:0000256" key="10">
    <source>
        <dbReference type="SAM" id="Phobius"/>
    </source>
</evidence>